<gene>
    <name evidence="1" type="ORF">AOZ06_07845</name>
</gene>
<protein>
    <submittedName>
        <fullName evidence="1">Uncharacterized protein</fullName>
    </submittedName>
</protein>
<reference evidence="1 2" key="1">
    <citation type="submission" date="2015-07" db="EMBL/GenBank/DDBJ databases">
        <title>Genome sequencing of Kibdelosporangium phytohabitans.</title>
        <authorList>
            <person name="Qin S."/>
            <person name="Xing K."/>
        </authorList>
    </citation>
    <scope>NUCLEOTIDE SEQUENCE [LARGE SCALE GENOMIC DNA]</scope>
    <source>
        <strain evidence="1 2">KLBMP1111</strain>
    </source>
</reference>
<name>A0A0N9HQ93_9PSEU</name>
<proteinExistence type="predicted"/>
<dbReference type="EMBL" id="CP012752">
    <property type="protein sequence ID" value="ALG06856.1"/>
    <property type="molecule type" value="Genomic_DNA"/>
</dbReference>
<dbReference type="RefSeq" id="WP_054288828.1">
    <property type="nucleotide sequence ID" value="NZ_CP012752.1"/>
</dbReference>
<evidence type="ECO:0000313" key="1">
    <source>
        <dbReference type="EMBL" id="ALG06856.1"/>
    </source>
</evidence>
<evidence type="ECO:0000313" key="2">
    <source>
        <dbReference type="Proteomes" id="UP000063699"/>
    </source>
</evidence>
<organism evidence="1 2">
    <name type="scientific">Kibdelosporangium phytohabitans</name>
    <dbReference type="NCBI Taxonomy" id="860235"/>
    <lineage>
        <taxon>Bacteria</taxon>
        <taxon>Bacillati</taxon>
        <taxon>Actinomycetota</taxon>
        <taxon>Actinomycetes</taxon>
        <taxon>Pseudonocardiales</taxon>
        <taxon>Pseudonocardiaceae</taxon>
        <taxon>Kibdelosporangium</taxon>
    </lineage>
</organism>
<dbReference type="STRING" id="860235.AOZ06_07845"/>
<accession>A0A0N9HQ93</accession>
<dbReference type="Proteomes" id="UP000063699">
    <property type="component" value="Chromosome"/>
</dbReference>
<dbReference type="KEGG" id="kphy:AOZ06_07845"/>
<sequence length="396" mass="41027">MPTTTNLAAITNGDLIPLLDDAGGGSYTQGRNNAKDIRQGLVNVLAAPNGGAYTRRAGVLPTTYNNSGKYWSDLRVAGQGSPSTSITLGAGQMVLPRTGQGYYLLSLTQDLTVALANADGANPRWDRLCLKGYDKEAFPGDAVHGPYLVAVYGDPAGSPSLPAIPTDSIEIARILRAAGSPGDLIGSGTAPITDMRVGTAMYGTPRVLLPGDALANAGGYHGEMRLRDENFVAAGLPAKSLVDRWSAVTSQWHGTTQLLLPQPSQTGFGSLGAGVTATIAQVTIPWPGWPYKVVVRAAQLGFFHASSVGLAAEVQVRVDSTTYATSGYVAWAKNTNAVGNVEAMVSTPGGSSAAITDGNSHVVSMICKNSSPGTPFTIQTGSFYAYELSIHPVGDG</sequence>
<dbReference type="OrthoDB" id="3671981at2"/>
<keyword evidence="2" id="KW-1185">Reference proteome</keyword>
<dbReference type="AlphaFoldDB" id="A0A0N9HQ93"/>